<proteinExistence type="predicted"/>
<evidence type="ECO:0000313" key="1">
    <source>
        <dbReference type="EMBL" id="CDW39567.1"/>
    </source>
</evidence>
<protein>
    <submittedName>
        <fullName evidence="1">Uncharacterized protein</fullName>
    </submittedName>
</protein>
<organism evidence="1">
    <name type="scientific">Lepeophtheirus salmonis</name>
    <name type="common">Salmon louse</name>
    <name type="synonym">Caligus salmonis</name>
    <dbReference type="NCBI Taxonomy" id="72036"/>
    <lineage>
        <taxon>Eukaryota</taxon>
        <taxon>Metazoa</taxon>
        <taxon>Ecdysozoa</taxon>
        <taxon>Arthropoda</taxon>
        <taxon>Crustacea</taxon>
        <taxon>Multicrustacea</taxon>
        <taxon>Hexanauplia</taxon>
        <taxon>Copepoda</taxon>
        <taxon>Siphonostomatoida</taxon>
        <taxon>Caligidae</taxon>
        <taxon>Lepeophtheirus</taxon>
    </lineage>
</organism>
<dbReference type="EMBL" id="HACA01022206">
    <property type="protein sequence ID" value="CDW39567.1"/>
    <property type="molecule type" value="Transcribed_RNA"/>
</dbReference>
<dbReference type="AlphaFoldDB" id="A0A0K2UNU7"/>
<accession>A0A0K2UNU7</accession>
<name>A0A0K2UNU7_LEPSM</name>
<sequence length="27" mass="3202">MNIDMEWDVAGDIHLVHILHKIRSTRT</sequence>
<reference evidence="1" key="1">
    <citation type="submission" date="2014-05" db="EMBL/GenBank/DDBJ databases">
        <authorList>
            <person name="Chronopoulou M."/>
        </authorList>
    </citation>
    <scope>NUCLEOTIDE SEQUENCE</scope>
    <source>
        <tissue evidence="1">Whole organism</tissue>
    </source>
</reference>